<evidence type="ECO:0000313" key="3">
    <source>
        <dbReference type="EMBL" id="ALL62866.1"/>
    </source>
</evidence>
<keyword evidence="1" id="KW-0378">Hydrolase</keyword>
<proteinExistence type="predicted"/>
<dbReference type="Proteomes" id="UP000019146">
    <property type="component" value="Chromosome 1"/>
</dbReference>
<dbReference type="InterPro" id="IPR036380">
    <property type="entry name" value="Isochorismatase-like_sf"/>
</dbReference>
<name>A0A0P0R516_9BURK</name>
<dbReference type="CDD" id="cd00431">
    <property type="entry name" value="cysteine_hydrolases"/>
    <property type="match status" value="1"/>
</dbReference>
<reference evidence="3 4" key="1">
    <citation type="journal article" date="2014" name="Genome Announc.">
        <title>Draft Genome Sequence of the Haloacid-Degrading Burkholderia caribensis Strain MBA4.</title>
        <authorList>
            <person name="Pan Y."/>
            <person name="Kong K.F."/>
            <person name="Tsang J.S."/>
        </authorList>
    </citation>
    <scope>NUCLEOTIDE SEQUENCE [LARGE SCALE GENOMIC DNA]</scope>
    <source>
        <strain evidence="3 4">MBA4</strain>
    </source>
</reference>
<sequence>MAQALSIDPRSTAIVLIDLQHSNVGRQLAPHSAADVVARSVRAADALRAAGGTVVFVRVDVAQLLSLPADAPLRPRDAPAPPPHASDLVPECNMQAGDLVVTKRQWGAFYGTDLEQQLRRRHIRTIALTGIATNFGVESTARAAFDQGYELIFIEDAMSGLLGDTHAFPIEHIFPRMGYVRSTEEFVSAVAETGAFGGA</sequence>
<accession>A0A0P0R516</accession>
<dbReference type="PANTHER" id="PTHR43540:SF7">
    <property type="entry name" value="ISOCHORISMATASE FAMILY PROTEIN YECD"/>
    <property type="match status" value="1"/>
</dbReference>
<evidence type="ECO:0000313" key="4">
    <source>
        <dbReference type="Proteomes" id="UP000019146"/>
    </source>
</evidence>
<dbReference type="InterPro" id="IPR050272">
    <property type="entry name" value="Isochorismatase-like_hydrls"/>
</dbReference>
<evidence type="ECO:0000259" key="2">
    <source>
        <dbReference type="Pfam" id="PF00857"/>
    </source>
</evidence>
<dbReference type="KEGG" id="bcai:K788_0005922"/>
<dbReference type="AlphaFoldDB" id="A0A0P0R516"/>
<gene>
    <name evidence="3" type="ORF">K788_0005922</name>
</gene>
<dbReference type="GeneID" id="69967175"/>
<dbReference type="PANTHER" id="PTHR43540">
    <property type="entry name" value="PEROXYUREIDOACRYLATE/UREIDOACRYLATE AMIDOHYDROLASE-RELATED"/>
    <property type="match status" value="1"/>
</dbReference>
<dbReference type="SUPFAM" id="SSF52499">
    <property type="entry name" value="Isochorismatase-like hydrolases"/>
    <property type="match status" value="1"/>
</dbReference>
<dbReference type="GO" id="GO:0016787">
    <property type="term" value="F:hydrolase activity"/>
    <property type="evidence" value="ECO:0007669"/>
    <property type="project" value="UniProtKB-KW"/>
</dbReference>
<evidence type="ECO:0000256" key="1">
    <source>
        <dbReference type="ARBA" id="ARBA00022801"/>
    </source>
</evidence>
<dbReference type="Pfam" id="PF00857">
    <property type="entry name" value="Isochorismatase"/>
    <property type="match status" value="1"/>
</dbReference>
<feature type="domain" description="Isochorismatase-like" evidence="2">
    <location>
        <begin position="12"/>
        <end position="185"/>
    </location>
</feature>
<dbReference type="RefSeq" id="WP_035986227.1">
    <property type="nucleotide sequence ID" value="NZ_CP012746.1"/>
</dbReference>
<dbReference type="Gene3D" id="3.40.50.850">
    <property type="entry name" value="Isochorismatase-like"/>
    <property type="match status" value="1"/>
</dbReference>
<protein>
    <submittedName>
        <fullName evidence="3">Nicotinamidase/isochorismatase family protein</fullName>
    </submittedName>
</protein>
<organism evidence="3 4">
    <name type="scientific">Paraburkholderia caribensis MBA4</name>
    <dbReference type="NCBI Taxonomy" id="1323664"/>
    <lineage>
        <taxon>Bacteria</taxon>
        <taxon>Pseudomonadati</taxon>
        <taxon>Pseudomonadota</taxon>
        <taxon>Betaproteobacteria</taxon>
        <taxon>Burkholderiales</taxon>
        <taxon>Burkholderiaceae</taxon>
        <taxon>Paraburkholderia</taxon>
    </lineage>
</organism>
<dbReference type="EMBL" id="CP012746">
    <property type="protein sequence ID" value="ALL62866.1"/>
    <property type="molecule type" value="Genomic_DNA"/>
</dbReference>
<dbReference type="InterPro" id="IPR000868">
    <property type="entry name" value="Isochorismatase-like_dom"/>
</dbReference>